<sequence>REYWQCTAFDFDELPWPELQAALNNLSDEDVARLDNDQQQLYQFFSPFIAGVEQLPELCNLPKSQQQRSEYPF</sequence>
<protein>
    <submittedName>
        <fullName evidence="1">Methyltransferase</fullName>
    </submittedName>
</protein>
<feature type="non-terminal residue" evidence="1">
    <location>
        <position position="1"/>
    </location>
</feature>
<reference evidence="1 2" key="1">
    <citation type="submission" date="2017-12" db="EMBL/GenBank/DDBJ databases">
        <authorList>
            <person name="Paulsen S."/>
            <person name="Gram L.K."/>
        </authorList>
    </citation>
    <scope>NUCLEOTIDE SEQUENCE [LARGE SCALE GENOMIC DNA]</scope>
    <source>
        <strain evidence="1 2">S1607</strain>
    </source>
</reference>
<dbReference type="GO" id="GO:0032259">
    <property type="term" value="P:methylation"/>
    <property type="evidence" value="ECO:0007669"/>
    <property type="project" value="UniProtKB-KW"/>
</dbReference>
<gene>
    <name evidence="1" type="ORF">CWB74_23790</name>
</gene>
<feature type="non-terminal residue" evidence="1">
    <location>
        <position position="73"/>
    </location>
</feature>
<comment type="caution">
    <text evidence="1">The sequence shown here is derived from an EMBL/GenBank/DDBJ whole genome shotgun (WGS) entry which is preliminary data.</text>
</comment>
<keyword evidence="1" id="KW-0489">Methyltransferase</keyword>
<keyword evidence="1" id="KW-0808">Transferase</keyword>
<evidence type="ECO:0000313" key="2">
    <source>
        <dbReference type="Proteomes" id="UP000305423"/>
    </source>
</evidence>
<dbReference type="AlphaFoldDB" id="A0AAQ2EPA5"/>
<accession>A0AAQ2EPA5</accession>
<name>A0AAQ2EPA5_PSEO7</name>
<reference evidence="2" key="2">
    <citation type="submission" date="2019-06" db="EMBL/GenBank/DDBJ databases">
        <title>Co-occurence of chitin degradation, pigmentation and bioactivity in marine Pseudoalteromonas.</title>
        <authorList>
            <person name="Sonnenschein E.C."/>
            <person name="Bech P.K."/>
        </authorList>
    </citation>
    <scope>NUCLEOTIDE SEQUENCE [LARGE SCALE GENOMIC DNA]</scope>
    <source>
        <strain evidence="2">S1607</strain>
    </source>
</reference>
<organism evidence="1 2">
    <name type="scientific">Pseudoalteromonas piscicida</name>
    <dbReference type="NCBI Taxonomy" id="43662"/>
    <lineage>
        <taxon>Bacteria</taxon>
        <taxon>Pseudomonadati</taxon>
        <taxon>Pseudomonadota</taxon>
        <taxon>Gammaproteobacteria</taxon>
        <taxon>Alteromonadales</taxon>
        <taxon>Pseudoalteromonadaceae</taxon>
        <taxon>Pseudoalteromonas</taxon>
    </lineage>
</organism>
<evidence type="ECO:0000313" key="1">
    <source>
        <dbReference type="EMBL" id="TMN70540.1"/>
    </source>
</evidence>
<proteinExistence type="predicted"/>
<dbReference type="Proteomes" id="UP000305423">
    <property type="component" value="Unassembled WGS sequence"/>
</dbReference>
<dbReference type="EMBL" id="PNEL01000205">
    <property type="protein sequence ID" value="TMN70540.1"/>
    <property type="molecule type" value="Genomic_DNA"/>
</dbReference>
<dbReference type="GO" id="GO:0008168">
    <property type="term" value="F:methyltransferase activity"/>
    <property type="evidence" value="ECO:0007669"/>
    <property type="project" value="UniProtKB-KW"/>
</dbReference>